<dbReference type="InterPro" id="IPR012910">
    <property type="entry name" value="Plug_dom"/>
</dbReference>
<evidence type="ECO:0000256" key="8">
    <source>
        <dbReference type="PROSITE-ProRule" id="PRU01360"/>
    </source>
</evidence>
<accession>A0A418R0W7</accession>
<keyword evidence="4 8" id="KW-0812">Transmembrane</keyword>
<comment type="caution">
    <text evidence="13">The sequence shown here is derived from an EMBL/GenBank/DDBJ whole genome shotgun (WGS) entry which is preliminary data.</text>
</comment>
<sequence length="851" mass="92802">MKKFFLLILLTGNAAAVLAQAPAGATRPEGGGRPAGAAPAQAGTGRITGTILNETTRQPVPYATVVLLNPATGKPVDGTSADDNGKFTIPRVAAGTYTVQVSFIGYKNVDKPGIVMTADGNTVNLGVISVASSAQALKEVRVEGQRALVEEKVDRTIYNAEKDETTRGGDATDVLRRVPMLSVDLDGNVSLRGSSNIRVLINNRPSTISANSIADALKQIPADQIKSVEVITSPSAKYDAEGSGGIINIVTKQNNLRGFTLDTRLSGGLRSANLGLTAAYRTGKMGFSLSGGGRALYNTPGSFRNDQLSYRLPGNDPTNRVAVSRSVQTADTRQNNVFGRYALGWDYEISKYNFLSASVQLGLRDGTNYQDDLRSATTFFANPATGTPEVVTSSRRDVKVLDNSTTVDATLTYIRTFEKPRQELSVLGQYSRNVRTNNFTNAIREGRGAGDLLRNINDSYNEEMTLQTDYVTPIKENQLLEFGVKDIVRRVNSDYSTLLNGQPQAGRGLSNVFTYNQNVAAAYVAYTVSLLKNYTFKPGLRYEYTTINADFKTEQKVPDIPSYGVWVPSVNLSRKLANGNLLKAAYNRRIQRPSLQFLNPNRQAANPLNVTVGNPELGPEYTHNYELAYNTFIKQTSLSFSTFVRNTNKSIQPVRETNLDTLITNYQNIGTENAYGGSLSANVNINKKFTLSGGTDVYYAVLDNNSPDARFAARNSGWVASGRLIASYTFDNGWGFQSFAFYRGRQVQLQGYQGGFGIYSLSLKKDFAEKRGSFGIGADNFFTPTFNIRSNIESAVLDQNSVNALKRAGFRVNLSYRLGKLTTDQPRRRRRAISNDDLKEGSGGTDTGGQQ</sequence>
<name>A0A418R0W7_9BACT</name>
<dbReference type="GO" id="GO:0030246">
    <property type="term" value="F:carbohydrate binding"/>
    <property type="evidence" value="ECO:0007669"/>
    <property type="project" value="InterPro"/>
</dbReference>
<reference evidence="13 14" key="1">
    <citation type="submission" date="2018-09" db="EMBL/GenBank/DDBJ databases">
        <authorList>
            <person name="Zeman M."/>
            <person name="Pardy F."/>
        </authorList>
    </citation>
    <scope>NUCLEOTIDE SEQUENCE [LARGE SCALE GENOMIC DNA]</scope>
    <source>
        <strain evidence="13 14">CCM 8852</strain>
    </source>
</reference>
<evidence type="ECO:0000256" key="4">
    <source>
        <dbReference type="ARBA" id="ARBA00022692"/>
    </source>
</evidence>
<keyword evidence="6 8" id="KW-0472">Membrane</keyword>
<evidence type="ECO:0000313" key="13">
    <source>
        <dbReference type="EMBL" id="RIY11035.1"/>
    </source>
</evidence>
<dbReference type="InterPro" id="IPR013784">
    <property type="entry name" value="Carb-bd-like_fold"/>
</dbReference>
<feature type="domain" description="Outer membrane protein beta-barrel" evidence="12">
    <location>
        <begin position="415"/>
        <end position="816"/>
    </location>
</feature>
<evidence type="ECO:0000259" key="12">
    <source>
        <dbReference type="Pfam" id="PF14905"/>
    </source>
</evidence>
<feature type="chain" id="PRO_5019486685" evidence="10">
    <location>
        <begin position="22"/>
        <end position="851"/>
    </location>
</feature>
<keyword evidence="2 8" id="KW-0813">Transport</keyword>
<evidence type="ECO:0000256" key="1">
    <source>
        <dbReference type="ARBA" id="ARBA00004571"/>
    </source>
</evidence>
<dbReference type="Gene3D" id="2.60.40.1120">
    <property type="entry name" value="Carboxypeptidase-like, regulatory domain"/>
    <property type="match status" value="1"/>
</dbReference>
<dbReference type="Pfam" id="PF13620">
    <property type="entry name" value="CarboxypepD_reg"/>
    <property type="match status" value="1"/>
</dbReference>
<organism evidence="13 14">
    <name type="scientific">Hymenobacter rubripertinctus</name>
    <dbReference type="NCBI Taxonomy" id="2029981"/>
    <lineage>
        <taxon>Bacteria</taxon>
        <taxon>Pseudomonadati</taxon>
        <taxon>Bacteroidota</taxon>
        <taxon>Cytophagia</taxon>
        <taxon>Cytophagales</taxon>
        <taxon>Hymenobacteraceae</taxon>
        <taxon>Hymenobacter</taxon>
    </lineage>
</organism>
<feature type="region of interest" description="Disordered" evidence="9">
    <location>
        <begin position="24"/>
        <end position="44"/>
    </location>
</feature>
<dbReference type="InterPro" id="IPR037066">
    <property type="entry name" value="Plug_dom_sf"/>
</dbReference>
<dbReference type="OrthoDB" id="905812at2"/>
<feature type="compositionally biased region" description="Gly residues" evidence="9">
    <location>
        <begin position="841"/>
        <end position="851"/>
    </location>
</feature>
<dbReference type="AlphaFoldDB" id="A0A418R0W7"/>
<dbReference type="GO" id="GO:0009279">
    <property type="term" value="C:cell outer membrane"/>
    <property type="evidence" value="ECO:0007669"/>
    <property type="project" value="UniProtKB-SubCell"/>
</dbReference>
<dbReference type="PANTHER" id="PTHR30069:SF29">
    <property type="entry name" value="HEMOGLOBIN AND HEMOGLOBIN-HAPTOGLOBIN-BINDING PROTEIN 1-RELATED"/>
    <property type="match status" value="1"/>
</dbReference>
<evidence type="ECO:0000256" key="2">
    <source>
        <dbReference type="ARBA" id="ARBA00022448"/>
    </source>
</evidence>
<feature type="region of interest" description="Disordered" evidence="9">
    <location>
        <begin position="823"/>
        <end position="851"/>
    </location>
</feature>
<dbReference type="GO" id="GO:0044718">
    <property type="term" value="P:siderophore transmembrane transport"/>
    <property type="evidence" value="ECO:0007669"/>
    <property type="project" value="TreeGrafter"/>
</dbReference>
<dbReference type="Pfam" id="PF07715">
    <property type="entry name" value="Plug"/>
    <property type="match status" value="1"/>
</dbReference>
<evidence type="ECO:0000256" key="3">
    <source>
        <dbReference type="ARBA" id="ARBA00022452"/>
    </source>
</evidence>
<evidence type="ECO:0000313" key="14">
    <source>
        <dbReference type="Proteomes" id="UP000284250"/>
    </source>
</evidence>
<dbReference type="InterPro" id="IPR039426">
    <property type="entry name" value="TonB-dep_rcpt-like"/>
</dbReference>
<dbReference type="Pfam" id="PF14905">
    <property type="entry name" value="OMP_b-brl_3"/>
    <property type="match status" value="1"/>
</dbReference>
<gene>
    <name evidence="13" type="ORF">D0T11_08480</name>
</gene>
<keyword evidence="3 8" id="KW-1134">Transmembrane beta strand</keyword>
<feature type="domain" description="TonB-dependent receptor plug" evidence="11">
    <location>
        <begin position="154"/>
        <end position="246"/>
    </location>
</feature>
<dbReference type="GO" id="GO:0015344">
    <property type="term" value="F:siderophore uptake transmembrane transporter activity"/>
    <property type="evidence" value="ECO:0007669"/>
    <property type="project" value="TreeGrafter"/>
</dbReference>
<evidence type="ECO:0000256" key="10">
    <source>
        <dbReference type="SAM" id="SignalP"/>
    </source>
</evidence>
<comment type="similarity">
    <text evidence="8">Belongs to the TonB-dependent receptor family.</text>
</comment>
<keyword evidence="5 10" id="KW-0732">Signal</keyword>
<evidence type="ECO:0000256" key="7">
    <source>
        <dbReference type="ARBA" id="ARBA00023237"/>
    </source>
</evidence>
<dbReference type="Gene3D" id="2.40.170.20">
    <property type="entry name" value="TonB-dependent receptor, beta-barrel domain"/>
    <property type="match status" value="1"/>
</dbReference>
<keyword evidence="14" id="KW-1185">Reference proteome</keyword>
<dbReference type="PROSITE" id="PS52016">
    <property type="entry name" value="TONB_DEPENDENT_REC_3"/>
    <property type="match status" value="1"/>
</dbReference>
<proteinExistence type="inferred from homology"/>
<dbReference type="SUPFAM" id="SSF49452">
    <property type="entry name" value="Starch-binding domain-like"/>
    <property type="match status" value="1"/>
</dbReference>
<feature type="compositionally biased region" description="Low complexity" evidence="9">
    <location>
        <begin position="35"/>
        <end position="44"/>
    </location>
</feature>
<feature type="signal peptide" evidence="10">
    <location>
        <begin position="1"/>
        <end position="21"/>
    </location>
</feature>
<evidence type="ECO:0000256" key="6">
    <source>
        <dbReference type="ARBA" id="ARBA00023136"/>
    </source>
</evidence>
<dbReference type="PANTHER" id="PTHR30069">
    <property type="entry name" value="TONB-DEPENDENT OUTER MEMBRANE RECEPTOR"/>
    <property type="match status" value="1"/>
</dbReference>
<dbReference type="RefSeq" id="WP_119655353.1">
    <property type="nucleotide sequence ID" value="NZ_JBHUOI010000009.1"/>
</dbReference>
<protein>
    <submittedName>
        <fullName evidence="13">TonB-dependent receptor</fullName>
    </submittedName>
</protein>
<reference evidence="13 14" key="2">
    <citation type="submission" date="2019-01" db="EMBL/GenBank/DDBJ databases">
        <title>Hymenobacter humicola sp. nov., isolated from soils in Antarctica.</title>
        <authorList>
            <person name="Sedlacek I."/>
            <person name="Holochova P."/>
            <person name="Kralova S."/>
            <person name="Pantucek R."/>
            <person name="Stankova E."/>
            <person name="Vrbovska V."/>
            <person name="Kristofova L."/>
            <person name="Svec P."/>
            <person name="Busse H.-J."/>
        </authorList>
    </citation>
    <scope>NUCLEOTIDE SEQUENCE [LARGE SCALE GENOMIC DNA]</scope>
    <source>
        <strain evidence="13 14">CCM 8852</strain>
    </source>
</reference>
<keyword evidence="13" id="KW-0675">Receptor</keyword>
<dbReference type="SUPFAM" id="SSF56935">
    <property type="entry name" value="Porins"/>
    <property type="match status" value="1"/>
</dbReference>
<evidence type="ECO:0000256" key="5">
    <source>
        <dbReference type="ARBA" id="ARBA00022729"/>
    </source>
</evidence>
<evidence type="ECO:0000256" key="9">
    <source>
        <dbReference type="SAM" id="MobiDB-lite"/>
    </source>
</evidence>
<comment type="subcellular location">
    <subcellularLocation>
        <location evidence="1 8">Cell outer membrane</location>
        <topology evidence="1 8">Multi-pass membrane protein</topology>
    </subcellularLocation>
</comment>
<dbReference type="Gene3D" id="2.170.130.10">
    <property type="entry name" value="TonB-dependent receptor, plug domain"/>
    <property type="match status" value="1"/>
</dbReference>
<dbReference type="InterPro" id="IPR036942">
    <property type="entry name" value="Beta-barrel_TonB_sf"/>
</dbReference>
<dbReference type="Proteomes" id="UP000284250">
    <property type="component" value="Unassembled WGS sequence"/>
</dbReference>
<dbReference type="EMBL" id="QYCN01000010">
    <property type="protein sequence ID" value="RIY11035.1"/>
    <property type="molecule type" value="Genomic_DNA"/>
</dbReference>
<keyword evidence="7 8" id="KW-0998">Cell outer membrane</keyword>
<dbReference type="InterPro" id="IPR041700">
    <property type="entry name" value="OMP_b-brl_3"/>
</dbReference>
<evidence type="ECO:0000259" key="11">
    <source>
        <dbReference type="Pfam" id="PF07715"/>
    </source>
</evidence>